<protein>
    <submittedName>
        <fullName evidence="1">Uncharacterized protein</fullName>
    </submittedName>
</protein>
<comment type="caution">
    <text evidence="1">The sequence shown here is derived from an EMBL/GenBank/DDBJ whole genome shotgun (WGS) entry which is preliminary data.</text>
</comment>
<dbReference type="Proteomes" id="UP001597044">
    <property type="component" value="Unassembled WGS sequence"/>
</dbReference>
<evidence type="ECO:0000313" key="1">
    <source>
        <dbReference type="EMBL" id="MFD0948811.1"/>
    </source>
</evidence>
<keyword evidence="2" id="KW-1185">Reference proteome</keyword>
<dbReference type="EMBL" id="JBHTIT010000001">
    <property type="protein sequence ID" value="MFD0948811.1"/>
    <property type="molecule type" value="Genomic_DNA"/>
</dbReference>
<organism evidence="1 2">
    <name type="scientific">Paraperlucidibaca wandonensis</name>
    <dbReference type="NCBI Taxonomy" id="1268273"/>
    <lineage>
        <taxon>Bacteria</taxon>
        <taxon>Pseudomonadati</taxon>
        <taxon>Pseudomonadota</taxon>
        <taxon>Gammaproteobacteria</taxon>
        <taxon>Moraxellales</taxon>
        <taxon>Moraxellaceae</taxon>
        <taxon>Paraperlucidibaca</taxon>
    </lineage>
</organism>
<dbReference type="RefSeq" id="WP_379067740.1">
    <property type="nucleotide sequence ID" value="NZ_JBHTIT010000001.1"/>
</dbReference>
<evidence type="ECO:0000313" key="2">
    <source>
        <dbReference type="Proteomes" id="UP001597044"/>
    </source>
</evidence>
<reference evidence="2" key="1">
    <citation type="journal article" date="2019" name="Int. J. Syst. Evol. Microbiol.">
        <title>The Global Catalogue of Microorganisms (GCM) 10K type strain sequencing project: providing services to taxonomists for standard genome sequencing and annotation.</title>
        <authorList>
            <consortium name="The Broad Institute Genomics Platform"/>
            <consortium name="The Broad Institute Genome Sequencing Center for Infectious Disease"/>
            <person name="Wu L."/>
            <person name="Ma J."/>
        </authorList>
    </citation>
    <scope>NUCLEOTIDE SEQUENCE [LARGE SCALE GENOMIC DNA]</scope>
    <source>
        <strain evidence="2">CCUG 63419</strain>
    </source>
</reference>
<name>A0ABW3HBF1_9GAMM</name>
<proteinExistence type="predicted"/>
<accession>A0ABW3HBF1</accession>
<sequence>MSFASKQLPTPCITYPTQPTLPHDVAAMYERLSQKTKEPQAELATALIQTAAAELIDTFFADLLNKLVAADETEHSYREARAVVRDINEKLTHYLGWASSFFSNDRIRPAVAHYHSMLYMLPEADGLRGHIAFSCSNDLAQRIDAMLPALHNGQAENAHDAIEALIEVIDAAMHALLITPKKLMKFNFVVDKTLSGVISLTQTVAFRSLRKLAPHVPAEHQPILAAHLQRVVSLEAVAQVA</sequence>
<gene>
    <name evidence="1" type="ORF">ACFQ0F_00115</name>
</gene>